<feature type="compositionally biased region" description="Polar residues" evidence="10">
    <location>
        <begin position="1261"/>
        <end position="1272"/>
    </location>
</feature>
<dbReference type="GO" id="GO:0043455">
    <property type="term" value="P:regulation of secondary metabolic process"/>
    <property type="evidence" value="ECO:0007669"/>
    <property type="project" value="UniProtKB-ARBA"/>
</dbReference>
<evidence type="ECO:0000256" key="5">
    <source>
        <dbReference type="ARBA" id="ARBA00023163"/>
    </source>
</evidence>
<feature type="compositionally biased region" description="Basic and acidic residues" evidence="10">
    <location>
        <begin position="1228"/>
        <end position="1240"/>
    </location>
</feature>
<feature type="region of interest" description="Disordered" evidence="10">
    <location>
        <begin position="897"/>
        <end position="966"/>
    </location>
</feature>
<feature type="compositionally biased region" description="Low complexity" evidence="10">
    <location>
        <begin position="486"/>
        <end position="500"/>
    </location>
</feature>
<feature type="compositionally biased region" description="Acidic residues" evidence="10">
    <location>
        <begin position="653"/>
        <end position="669"/>
    </location>
</feature>
<feature type="compositionally biased region" description="Polar residues" evidence="10">
    <location>
        <begin position="360"/>
        <end position="373"/>
    </location>
</feature>
<evidence type="ECO:0000256" key="4">
    <source>
        <dbReference type="ARBA" id="ARBA00023015"/>
    </source>
</evidence>
<feature type="compositionally biased region" description="Basic and acidic residues" evidence="10">
    <location>
        <begin position="519"/>
        <end position="531"/>
    </location>
</feature>
<reference evidence="13" key="1">
    <citation type="journal article" date="2017" name="Genome Biol.">
        <title>Comparative genomics reveals high biological diversity and specific adaptations in the industrially and medically important fungal genus Aspergillus.</title>
        <authorList>
            <person name="de Vries R.P."/>
            <person name="Riley R."/>
            <person name="Wiebenga A."/>
            <person name="Aguilar-Osorio G."/>
            <person name="Amillis S."/>
            <person name="Uchima C.A."/>
            <person name="Anderluh G."/>
            <person name="Asadollahi M."/>
            <person name="Askin M."/>
            <person name="Barry K."/>
            <person name="Battaglia E."/>
            <person name="Bayram O."/>
            <person name="Benocci T."/>
            <person name="Braus-Stromeyer S.A."/>
            <person name="Caldana C."/>
            <person name="Canovas D."/>
            <person name="Cerqueira G.C."/>
            <person name="Chen F."/>
            <person name="Chen W."/>
            <person name="Choi C."/>
            <person name="Clum A."/>
            <person name="Dos Santos R.A."/>
            <person name="Damasio A.R."/>
            <person name="Diallinas G."/>
            <person name="Emri T."/>
            <person name="Fekete E."/>
            <person name="Flipphi M."/>
            <person name="Freyberg S."/>
            <person name="Gallo A."/>
            <person name="Gournas C."/>
            <person name="Habgood R."/>
            <person name="Hainaut M."/>
            <person name="Harispe M.L."/>
            <person name="Henrissat B."/>
            <person name="Hilden K.S."/>
            <person name="Hope R."/>
            <person name="Hossain A."/>
            <person name="Karabika E."/>
            <person name="Karaffa L."/>
            <person name="Karanyi Z."/>
            <person name="Krasevec N."/>
            <person name="Kuo A."/>
            <person name="Kusch H."/>
            <person name="LaButti K."/>
            <person name="Lagendijk E.L."/>
            <person name="Lapidus A."/>
            <person name="Levasseur A."/>
            <person name="Lindquist E."/>
            <person name="Lipzen A."/>
            <person name="Logrieco A.F."/>
            <person name="MacCabe A."/>
            <person name="Maekelae M.R."/>
            <person name="Malavazi I."/>
            <person name="Melin P."/>
            <person name="Meyer V."/>
            <person name="Mielnichuk N."/>
            <person name="Miskei M."/>
            <person name="Molnar A.P."/>
            <person name="Mule G."/>
            <person name="Ngan C.Y."/>
            <person name="Orejas M."/>
            <person name="Orosz E."/>
            <person name="Ouedraogo J.P."/>
            <person name="Overkamp K.M."/>
            <person name="Park H.-S."/>
            <person name="Perrone G."/>
            <person name="Piumi F."/>
            <person name="Punt P.J."/>
            <person name="Ram A.F."/>
            <person name="Ramon A."/>
            <person name="Rauscher S."/>
            <person name="Record E."/>
            <person name="Riano-Pachon D.M."/>
            <person name="Robert V."/>
            <person name="Roehrig J."/>
            <person name="Ruller R."/>
            <person name="Salamov A."/>
            <person name="Salih N.S."/>
            <person name="Samson R.A."/>
            <person name="Sandor E."/>
            <person name="Sanguinetti M."/>
            <person name="Schuetze T."/>
            <person name="Sepcic K."/>
            <person name="Shelest E."/>
            <person name="Sherlock G."/>
            <person name="Sophianopoulou V."/>
            <person name="Squina F.M."/>
            <person name="Sun H."/>
            <person name="Susca A."/>
            <person name="Todd R.B."/>
            <person name="Tsang A."/>
            <person name="Unkles S.E."/>
            <person name="van de Wiele N."/>
            <person name="van Rossen-Uffink D."/>
            <person name="Oliveira J.V."/>
            <person name="Vesth T.C."/>
            <person name="Visser J."/>
            <person name="Yu J.-H."/>
            <person name="Zhou M."/>
            <person name="Andersen M.R."/>
            <person name="Archer D.B."/>
            <person name="Baker S.E."/>
            <person name="Benoit I."/>
            <person name="Brakhage A.A."/>
            <person name="Braus G.H."/>
            <person name="Fischer R."/>
            <person name="Frisvad J.C."/>
            <person name="Goldman G.H."/>
            <person name="Houbraken J."/>
            <person name="Oakley B."/>
            <person name="Pocsi I."/>
            <person name="Scazzocchio C."/>
            <person name="Seiboth B."/>
            <person name="vanKuyk P.A."/>
            <person name="Wortman J."/>
            <person name="Dyer P.S."/>
            <person name="Grigoriev I.V."/>
        </authorList>
    </citation>
    <scope>NUCLEOTIDE SEQUENCE [LARGE SCALE GENOMIC DNA]</scope>
    <source>
        <strain evidence="13">CBS 583.65</strain>
    </source>
</reference>
<organism evidence="12 13">
    <name type="scientific">Aspergillus versicolor CBS 583.65</name>
    <dbReference type="NCBI Taxonomy" id="1036611"/>
    <lineage>
        <taxon>Eukaryota</taxon>
        <taxon>Fungi</taxon>
        <taxon>Dikarya</taxon>
        <taxon>Ascomycota</taxon>
        <taxon>Pezizomycotina</taxon>
        <taxon>Eurotiomycetes</taxon>
        <taxon>Eurotiomycetidae</taxon>
        <taxon>Eurotiales</taxon>
        <taxon>Aspergillaceae</taxon>
        <taxon>Aspergillus</taxon>
        <taxon>Aspergillus subgen. Nidulantes</taxon>
    </lineage>
</organism>
<feature type="compositionally biased region" description="Low complexity" evidence="10">
    <location>
        <begin position="1195"/>
        <end position="1207"/>
    </location>
</feature>
<feature type="region of interest" description="Disordered" evidence="10">
    <location>
        <begin position="593"/>
        <end position="775"/>
    </location>
</feature>
<feature type="compositionally biased region" description="Pro residues" evidence="10">
    <location>
        <begin position="300"/>
        <end position="327"/>
    </location>
</feature>
<accession>A0A1L9P6W0</accession>
<feature type="compositionally biased region" description="Basic and acidic residues" evidence="10">
    <location>
        <begin position="946"/>
        <end position="964"/>
    </location>
</feature>
<dbReference type="FunFam" id="2.60.40.3960:FF:000001">
    <property type="entry name" value="Sexual development activator VeA"/>
    <property type="match status" value="1"/>
</dbReference>
<feature type="compositionally biased region" description="Low complexity" evidence="10">
    <location>
        <begin position="328"/>
        <end position="359"/>
    </location>
</feature>
<dbReference type="GO" id="GO:0051176">
    <property type="term" value="P:positive regulation of sulfur metabolic process"/>
    <property type="evidence" value="ECO:0007669"/>
    <property type="project" value="UniProtKB-ARBA"/>
</dbReference>
<dbReference type="EMBL" id="KV878125">
    <property type="protein sequence ID" value="OJI97269.1"/>
    <property type="molecule type" value="Genomic_DNA"/>
</dbReference>
<feature type="domain" description="Velvet" evidence="11">
    <location>
        <begin position="25"/>
        <end position="228"/>
    </location>
</feature>
<sequence>MAARAPPPAPVNETEHSVSRITREGKKITYKLNVMQQPERARACGAGAKSSADRRPVDPPPVVEMRIFESDPHDDTHKTDITFAYNANFFLFATLETARPMAQGRLAPTPSCPVLTGVPVAGVAYLDRPSQAGYFIFPDLSVRHEGVYRLSFHLFEQTKDAKDATEGTQPMPPPVPGKLSAPQQFLDFRLEVVPVPFTVYSAKKFPGLTTSTNLSRVIAEQGCRVRIRRDVRMRRRGDKRTDDYDYDEERMYNSRRANRFVTPDAYANAPERPRSTSISTVDHAYGYPSQRRPSGAEYGPPNPQPYQRPMPSTPAPSSTPIPPPITAPGPVAIPSATPSPASAHAPAPAAAHPPLHTPSYQSHLSFGSTQTQYPAPPLSHVPQPAATPTNMYSPRPSISHGRNPSTSMEYEHSYPYPHSRIQAERPQSYPKPPTASLPPLRLPNTFNMQPGEGHHSLEAPGVPRSQTPSNMVTSLPPIQTLPELPPASSQPASSIGSSPGNDYGPVKGLWETNQTLSKRTHEETFGHDDRPLYNGMRPDSEAYPGGMQRRPSHDRVSSLFGGSDQMAYKRANGRMMSSASAARAAAPDQSIDICSSDIEPDHQLQHNLESAAASGHHNSTRNYRSYSSRKHRWDACHSDDESDMFSEISGQFDDAEEGSDEADEEDEPESPLPEHPGIPAAAAASVSAVDVNASASPSAHSVKRRRSNDWPHQSVENVSAPTARKEQASSRQRWPFGRYYERHASSTHGSPRDARPPGRRSRFVEGHMNDTVSEKPPSILFRDVEGQARSNEPAARVTNRQSGIFRFGKAIASAFNPFGGWGSVSDIWKGSQVQDTPQEAPNDRLRQAELAYEELKRAGYQGTAKGSYMQSLGSGTGSAGIPEETWKSIREKMEYGSADANGSTTGGQHSRQGSGQAPSNRDSWSGSSLLPMFPDLRKAKSSLAIKKSDGQEVRHQRSRKDMQRQAKLMKRVSNLEDKLDRARRQLREISGEAEQLMPTTVNDEKPYQRKFVPGALPSLPSERLLHGPKPTTPLSPLPNGTLDAQDSEDLAQSQICVNKTRLLSPKPWRKSSTETRSSPANSPSSRKRKSPGPESRKEPNTSTQQQLLPPDTIHAHKQKGENEPPGKSATVTATEPTPTPAPTPVGASNTPQRKPKLPKTARGDSPGSVERKQNQRHSPGVENGLSSPAEERTPTSRPLRSTTRNRSATPVLRMKRGRGDLRSTISPGHDEDKENLHYAEQENDDGGAGDGDTPSKPAGHGQQQAIGTPTRTSSRRKARYEYIPPVPPLPKDLATTAAKVDRRLAKEMGKRRSQRENGGIDGGFQWPEDIF</sequence>
<feature type="compositionally biased region" description="Pro residues" evidence="10">
    <location>
        <begin position="1"/>
        <end position="10"/>
    </location>
</feature>
<dbReference type="GO" id="GO:0005737">
    <property type="term" value="C:cytoplasm"/>
    <property type="evidence" value="ECO:0007669"/>
    <property type="project" value="UniProtKB-SubCell"/>
</dbReference>
<name>A0A1L9P6W0_ASPVE</name>
<comment type="subcellular location">
    <subcellularLocation>
        <location evidence="2">Cytoplasm</location>
    </subcellularLocation>
    <subcellularLocation>
        <location evidence="1">Nucleus</location>
    </subcellularLocation>
</comment>
<feature type="region of interest" description="Disordered" evidence="10">
    <location>
        <begin position="1"/>
        <end position="23"/>
    </location>
</feature>
<dbReference type="PANTHER" id="PTHR33572:SF14">
    <property type="entry name" value="DEVELOPMENTAL AND SECONDARY METABOLISM REGULATOR VEA"/>
    <property type="match status" value="1"/>
</dbReference>
<protein>
    <recommendedName>
        <fullName evidence="8">Developmental and secondary metabolism regulator veA</fullName>
    </recommendedName>
    <alternativeName>
        <fullName evidence="9">Velvet complex subunit A</fullName>
    </alternativeName>
</protein>
<dbReference type="PROSITE" id="PS51821">
    <property type="entry name" value="VELVET"/>
    <property type="match status" value="1"/>
</dbReference>
<dbReference type="GeneID" id="63732147"/>
<feature type="compositionally biased region" description="Basic and acidic residues" evidence="10">
    <location>
        <begin position="13"/>
        <end position="23"/>
    </location>
</feature>
<evidence type="ECO:0000313" key="12">
    <source>
        <dbReference type="EMBL" id="OJI97269.1"/>
    </source>
</evidence>
<dbReference type="InterPro" id="IPR021740">
    <property type="entry name" value="Velvet"/>
</dbReference>
<feature type="compositionally biased region" description="Basic and acidic residues" evidence="10">
    <location>
        <begin position="739"/>
        <end position="768"/>
    </location>
</feature>
<evidence type="ECO:0000256" key="9">
    <source>
        <dbReference type="ARBA" id="ARBA00043152"/>
    </source>
</evidence>
<feature type="compositionally biased region" description="Polar residues" evidence="10">
    <location>
        <begin position="900"/>
        <end position="928"/>
    </location>
</feature>
<dbReference type="PANTHER" id="PTHR33572">
    <property type="entry name" value="SPORE DEVELOPMENT REGULATOR VOSA"/>
    <property type="match status" value="1"/>
</dbReference>
<feature type="compositionally biased region" description="Polar residues" evidence="10">
    <location>
        <begin position="710"/>
        <end position="720"/>
    </location>
</feature>
<feature type="compositionally biased region" description="Polar residues" evidence="10">
    <location>
        <begin position="464"/>
        <end position="477"/>
    </location>
</feature>
<evidence type="ECO:0000256" key="7">
    <source>
        <dbReference type="ARBA" id="ARBA00038005"/>
    </source>
</evidence>
<gene>
    <name evidence="12" type="ORF">ASPVEDRAFT_78996</name>
</gene>
<dbReference type="InterPro" id="IPR037525">
    <property type="entry name" value="Velvet_dom"/>
</dbReference>
<evidence type="ECO:0000256" key="8">
    <source>
        <dbReference type="ARBA" id="ARBA00041053"/>
    </source>
</evidence>
<comment type="similarity">
    <text evidence="7">Belongs to the velvet family. VeA subfamily.</text>
</comment>
<keyword evidence="6" id="KW-0539">Nucleus</keyword>
<keyword evidence="5" id="KW-0804">Transcription</keyword>
<dbReference type="GO" id="GO:0005634">
    <property type="term" value="C:nucleus"/>
    <property type="evidence" value="ECO:0007669"/>
    <property type="project" value="UniProtKB-SubCell"/>
</dbReference>
<evidence type="ECO:0000313" key="13">
    <source>
        <dbReference type="Proteomes" id="UP000184073"/>
    </source>
</evidence>
<proteinExistence type="inferred from homology"/>
<evidence type="ECO:0000259" key="11">
    <source>
        <dbReference type="PROSITE" id="PS51821"/>
    </source>
</evidence>
<feature type="region of interest" description="Disordered" evidence="10">
    <location>
        <begin position="990"/>
        <end position="1294"/>
    </location>
</feature>
<evidence type="ECO:0000256" key="6">
    <source>
        <dbReference type="ARBA" id="ARBA00023242"/>
    </source>
</evidence>
<evidence type="ECO:0000256" key="1">
    <source>
        <dbReference type="ARBA" id="ARBA00004123"/>
    </source>
</evidence>
<feature type="region of interest" description="Disordered" evidence="10">
    <location>
        <begin position="39"/>
        <end position="60"/>
    </location>
</feature>
<feature type="region of interest" description="Disordered" evidence="10">
    <location>
        <begin position="261"/>
        <end position="562"/>
    </location>
</feature>
<evidence type="ECO:0000256" key="10">
    <source>
        <dbReference type="SAM" id="MobiDB-lite"/>
    </source>
</evidence>
<dbReference type="Pfam" id="PF11754">
    <property type="entry name" value="Velvet"/>
    <property type="match status" value="2"/>
</dbReference>
<dbReference type="InterPro" id="IPR038491">
    <property type="entry name" value="Velvet_dom_sf"/>
</dbReference>
<dbReference type="RefSeq" id="XP_040663032.1">
    <property type="nucleotide sequence ID" value="XM_040816636.1"/>
</dbReference>
<dbReference type="GO" id="GO:0034250">
    <property type="term" value="P:positive regulation of amide metabolic process"/>
    <property type="evidence" value="ECO:0007669"/>
    <property type="project" value="UniProtKB-ARBA"/>
</dbReference>
<dbReference type="VEuPathDB" id="FungiDB:ASPVEDRAFT_78996"/>
<keyword evidence="3" id="KW-0963">Cytoplasm</keyword>
<dbReference type="OrthoDB" id="5226996at2759"/>
<dbReference type="STRING" id="1036611.A0A1L9P6W0"/>
<dbReference type="Proteomes" id="UP000184073">
    <property type="component" value="Unassembled WGS sequence"/>
</dbReference>
<feature type="region of interest" description="Disordered" evidence="10">
    <location>
        <begin position="1307"/>
        <end position="1331"/>
    </location>
</feature>
<feature type="compositionally biased region" description="Low complexity" evidence="10">
    <location>
        <begin position="680"/>
        <end position="699"/>
    </location>
</feature>
<dbReference type="Gene3D" id="2.60.40.3960">
    <property type="entry name" value="Velvet domain"/>
    <property type="match status" value="1"/>
</dbReference>
<keyword evidence="13" id="KW-1185">Reference proteome</keyword>
<evidence type="ECO:0000256" key="2">
    <source>
        <dbReference type="ARBA" id="ARBA00004496"/>
    </source>
</evidence>
<evidence type="ECO:0000256" key="3">
    <source>
        <dbReference type="ARBA" id="ARBA00022490"/>
    </source>
</evidence>
<keyword evidence="4" id="KW-0805">Transcription regulation</keyword>